<keyword evidence="1" id="KW-0285">Flavoprotein</keyword>
<evidence type="ECO:0000259" key="4">
    <source>
        <dbReference type="Pfam" id="PF00881"/>
    </source>
</evidence>
<gene>
    <name evidence="5" type="ORF">QNI14_08335</name>
</gene>
<sequence>MQSVLADYFEATSEATSPVIQAARGQFASIESLVGERRDDGPKPVSVLSPNIEISALRQLAERRRSVRWFEDRQVLRQRVDDAIAVAMESPTACNRQPYRFEVFDDPDSVRRVAAVPGGTRGFGEQIPGLIVVIGDMSAFFDARDRHLIYIDGSLASMGVVYGLEVQGIASCCINWPDVPERDAQMRELLGLADYERVVMLIAYGYADPEGLAPTSTKREIDAVRTYRVLG</sequence>
<reference evidence="5 6" key="1">
    <citation type="submission" date="2023-05" db="EMBL/GenBank/DDBJ databases">
        <title>Microbacterium dauci sp.nov., Isolated from Carrot Rhizosphere Soil.</title>
        <authorList>
            <person name="Xiao Z."/>
            <person name="Zheng J."/>
        </authorList>
    </citation>
    <scope>NUCLEOTIDE SEQUENCE [LARGE SCALE GENOMIC DNA]</scope>
    <source>
        <strain evidence="5 6">LX3-4</strain>
    </source>
</reference>
<comment type="caution">
    <text evidence="5">The sequence shown here is derived from an EMBL/GenBank/DDBJ whole genome shotgun (WGS) entry which is preliminary data.</text>
</comment>
<keyword evidence="3" id="KW-0560">Oxidoreductase</keyword>
<accession>A0ABT6ZE75</accession>
<evidence type="ECO:0000313" key="6">
    <source>
        <dbReference type="Proteomes" id="UP001321481"/>
    </source>
</evidence>
<dbReference type="Proteomes" id="UP001321481">
    <property type="component" value="Unassembled WGS sequence"/>
</dbReference>
<dbReference type="PANTHER" id="PTHR23026:SF90">
    <property type="entry name" value="IODOTYROSINE DEIODINASE 1"/>
    <property type="match status" value="1"/>
</dbReference>
<dbReference type="RefSeq" id="WP_283716079.1">
    <property type="nucleotide sequence ID" value="NZ_JASJND010000005.1"/>
</dbReference>
<feature type="domain" description="Nitroreductase" evidence="4">
    <location>
        <begin position="122"/>
        <end position="206"/>
    </location>
</feature>
<dbReference type="InterPro" id="IPR029479">
    <property type="entry name" value="Nitroreductase"/>
</dbReference>
<protein>
    <submittedName>
        <fullName evidence="5">Nitroreductase family protein</fullName>
    </submittedName>
</protein>
<name>A0ABT6ZE75_9MICO</name>
<keyword evidence="6" id="KW-1185">Reference proteome</keyword>
<dbReference type="InterPro" id="IPR000415">
    <property type="entry name" value="Nitroreductase-like"/>
</dbReference>
<dbReference type="CDD" id="cd02062">
    <property type="entry name" value="Nitro_FMN_reductase"/>
    <property type="match status" value="1"/>
</dbReference>
<feature type="domain" description="Nitroreductase" evidence="4">
    <location>
        <begin position="62"/>
        <end position="114"/>
    </location>
</feature>
<dbReference type="PANTHER" id="PTHR23026">
    <property type="entry name" value="NADPH NITROREDUCTASE"/>
    <property type="match status" value="1"/>
</dbReference>
<dbReference type="InterPro" id="IPR050627">
    <property type="entry name" value="Nitroreductase/BluB"/>
</dbReference>
<evidence type="ECO:0000256" key="2">
    <source>
        <dbReference type="ARBA" id="ARBA00022643"/>
    </source>
</evidence>
<organism evidence="5 6">
    <name type="scientific">Microbacterium dauci</name>
    <dbReference type="NCBI Taxonomy" id="3048008"/>
    <lineage>
        <taxon>Bacteria</taxon>
        <taxon>Bacillati</taxon>
        <taxon>Actinomycetota</taxon>
        <taxon>Actinomycetes</taxon>
        <taxon>Micrococcales</taxon>
        <taxon>Microbacteriaceae</taxon>
        <taxon>Microbacterium</taxon>
    </lineage>
</organism>
<evidence type="ECO:0000256" key="3">
    <source>
        <dbReference type="ARBA" id="ARBA00023002"/>
    </source>
</evidence>
<dbReference type="Pfam" id="PF00881">
    <property type="entry name" value="Nitroreductase"/>
    <property type="match status" value="2"/>
</dbReference>
<proteinExistence type="predicted"/>
<keyword evidence="2" id="KW-0288">FMN</keyword>
<evidence type="ECO:0000313" key="5">
    <source>
        <dbReference type="EMBL" id="MDJ1114460.1"/>
    </source>
</evidence>
<evidence type="ECO:0000256" key="1">
    <source>
        <dbReference type="ARBA" id="ARBA00022630"/>
    </source>
</evidence>
<dbReference type="Gene3D" id="3.40.109.10">
    <property type="entry name" value="NADH Oxidase"/>
    <property type="match status" value="1"/>
</dbReference>
<dbReference type="EMBL" id="JASJND010000005">
    <property type="protein sequence ID" value="MDJ1114460.1"/>
    <property type="molecule type" value="Genomic_DNA"/>
</dbReference>
<dbReference type="SUPFAM" id="SSF55469">
    <property type="entry name" value="FMN-dependent nitroreductase-like"/>
    <property type="match status" value="1"/>
</dbReference>